<comment type="subcellular location">
    <subcellularLocation>
        <location evidence="1">Cell membrane</location>
        <topology evidence="1">Multi-pass membrane protein</topology>
    </subcellularLocation>
</comment>
<evidence type="ECO:0000256" key="3">
    <source>
        <dbReference type="ARBA" id="ARBA00022475"/>
    </source>
</evidence>
<feature type="transmembrane region" description="Helical" evidence="9">
    <location>
        <begin position="261"/>
        <end position="283"/>
    </location>
</feature>
<feature type="transmembrane region" description="Helical" evidence="9">
    <location>
        <begin position="131"/>
        <end position="152"/>
    </location>
</feature>
<dbReference type="Proteomes" id="UP000236754">
    <property type="component" value="Unassembled WGS sequence"/>
</dbReference>
<dbReference type="PROSITE" id="PS50850">
    <property type="entry name" value="MFS"/>
    <property type="match status" value="1"/>
</dbReference>
<gene>
    <name evidence="11" type="ORF">SAMN05216223_1177</name>
</gene>
<dbReference type="EMBL" id="FNVU01000017">
    <property type="protein sequence ID" value="SEG86135.1"/>
    <property type="molecule type" value="Genomic_DNA"/>
</dbReference>
<dbReference type="Gene3D" id="1.20.1250.20">
    <property type="entry name" value="MFS general substrate transporter like domains"/>
    <property type="match status" value="1"/>
</dbReference>
<feature type="transmembrane region" description="Helical" evidence="9">
    <location>
        <begin position="101"/>
        <end position="119"/>
    </location>
</feature>
<evidence type="ECO:0000256" key="9">
    <source>
        <dbReference type="SAM" id="Phobius"/>
    </source>
</evidence>
<dbReference type="CDD" id="cd17321">
    <property type="entry name" value="MFS_MMR_MDR_like"/>
    <property type="match status" value="1"/>
</dbReference>
<evidence type="ECO:0000256" key="7">
    <source>
        <dbReference type="ARBA" id="ARBA00023251"/>
    </source>
</evidence>
<evidence type="ECO:0000259" key="10">
    <source>
        <dbReference type="PROSITE" id="PS50850"/>
    </source>
</evidence>
<feature type="transmembrane region" description="Helical" evidence="9">
    <location>
        <begin position="319"/>
        <end position="340"/>
    </location>
</feature>
<dbReference type="Gene3D" id="1.20.1720.10">
    <property type="entry name" value="Multidrug resistance protein D"/>
    <property type="match status" value="1"/>
</dbReference>
<keyword evidence="5 9" id="KW-1133">Transmembrane helix</keyword>
<keyword evidence="2" id="KW-0813">Transport</keyword>
<dbReference type="PRINTS" id="PR01036">
    <property type="entry name" value="TCRTETB"/>
</dbReference>
<dbReference type="InterPro" id="IPR011701">
    <property type="entry name" value="MFS"/>
</dbReference>
<feature type="domain" description="Major facilitator superfamily (MFS) profile" evidence="10">
    <location>
        <begin position="6"/>
        <end position="457"/>
    </location>
</feature>
<feature type="transmembrane region" description="Helical" evidence="9">
    <location>
        <begin position="222"/>
        <end position="241"/>
    </location>
</feature>
<evidence type="ECO:0000256" key="1">
    <source>
        <dbReference type="ARBA" id="ARBA00004651"/>
    </source>
</evidence>
<dbReference type="NCBIfam" id="TIGR00711">
    <property type="entry name" value="efflux_EmrB"/>
    <property type="match status" value="1"/>
</dbReference>
<dbReference type="RefSeq" id="WP_103889140.1">
    <property type="nucleotide sequence ID" value="NZ_FNVU01000017.1"/>
</dbReference>
<keyword evidence="4 9" id="KW-0812">Transmembrane</keyword>
<dbReference type="OrthoDB" id="9781469at2"/>
<keyword evidence="7" id="KW-0046">Antibiotic resistance</keyword>
<evidence type="ECO:0000256" key="5">
    <source>
        <dbReference type="ARBA" id="ARBA00022989"/>
    </source>
</evidence>
<keyword evidence="12" id="KW-1185">Reference proteome</keyword>
<dbReference type="InterPro" id="IPR004638">
    <property type="entry name" value="EmrB-like"/>
</dbReference>
<feature type="region of interest" description="Disordered" evidence="8">
    <location>
        <begin position="459"/>
        <end position="492"/>
    </location>
</feature>
<dbReference type="InterPro" id="IPR020846">
    <property type="entry name" value="MFS_dom"/>
</dbReference>
<evidence type="ECO:0000256" key="2">
    <source>
        <dbReference type="ARBA" id="ARBA00022448"/>
    </source>
</evidence>
<feature type="transmembrane region" description="Helical" evidence="9">
    <location>
        <begin position="158"/>
        <end position="180"/>
    </location>
</feature>
<dbReference type="Pfam" id="PF07690">
    <property type="entry name" value="MFS_1"/>
    <property type="match status" value="1"/>
</dbReference>
<dbReference type="InterPro" id="IPR036259">
    <property type="entry name" value="MFS_trans_sf"/>
</dbReference>
<dbReference type="PANTHER" id="PTHR42718">
    <property type="entry name" value="MAJOR FACILITATOR SUPERFAMILY MULTIDRUG TRANSPORTER MFSC"/>
    <property type="match status" value="1"/>
</dbReference>
<evidence type="ECO:0000256" key="4">
    <source>
        <dbReference type="ARBA" id="ARBA00022692"/>
    </source>
</evidence>
<keyword evidence="6 9" id="KW-0472">Membrane</keyword>
<feature type="transmembrane region" description="Helical" evidence="9">
    <location>
        <begin position="396"/>
        <end position="414"/>
    </location>
</feature>
<proteinExistence type="predicted"/>
<dbReference type="GO" id="GO:0005886">
    <property type="term" value="C:plasma membrane"/>
    <property type="evidence" value="ECO:0007669"/>
    <property type="project" value="UniProtKB-SubCell"/>
</dbReference>
<dbReference type="AlphaFoldDB" id="A0A1H6DNK0"/>
<accession>A0A1H6DNK0</accession>
<feature type="transmembrane region" description="Helical" evidence="9">
    <location>
        <begin position="352"/>
        <end position="375"/>
    </location>
</feature>
<reference evidence="11 12" key="1">
    <citation type="submission" date="2016-10" db="EMBL/GenBank/DDBJ databases">
        <authorList>
            <person name="de Groot N.N."/>
        </authorList>
    </citation>
    <scope>NUCLEOTIDE SEQUENCE [LARGE SCALE GENOMIC DNA]</scope>
    <source>
        <strain evidence="11 12">CGMCC 4.2023</strain>
    </source>
</reference>
<sequence length="492" mass="49559">MRKWLPLVAICLGAFILLVDVTIVNVALPSMASDLNASFSSLQWVMDMYALALAALLLAAGSLADLFGHRRLYVVGLVIFALASLAAALSPNAATLITARAVQGVGGAAMFATSAALVATTYHGRDRGTAFGVWGAVNGAAAALGPVLGGLLTEGFGWQAIFLVNLPIAVVAVVLTLRVLPEGRRGAGRLDVPGAVTFTLAAAALTYALMRGGDHGWTDGPTLTSFVVAAVATVAFVVAELRSAHPMLDLSLLRRPTFSGLLGASLLYQAAAFSGLVYVSLWLQNVLGLSPIRGGLALMPLAGASFVVAAVAGKHAHRFAPAVPIGGGLVLVAAGSALLWQSVSAGSHAASLYAGLAVVGVGVGLSMPVLVSTAVDAVPLNRSGMAGGAVNTFRQLGMSLGIALFGSMFSSRLRHVTAHGGDLHAAYASGLDRIFLASALAALAGGAVVFATVRRAPDDRAAHGDRAPQDAPAGGAKDLAVNGGAALGTSPQ</sequence>
<feature type="compositionally biased region" description="Basic and acidic residues" evidence="8">
    <location>
        <begin position="459"/>
        <end position="468"/>
    </location>
</feature>
<keyword evidence="3" id="KW-1003">Cell membrane</keyword>
<name>A0A1H6DNK0_9ACTN</name>
<evidence type="ECO:0000313" key="11">
    <source>
        <dbReference type="EMBL" id="SEG86135.1"/>
    </source>
</evidence>
<evidence type="ECO:0000313" key="12">
    <source>
        <dbReference type="Proteomes" id="UP000236754"/>
    </source>
</evidence>
<feature type="transmembrane region" description="Helical" evidence="9">
    <location>
        <begin position="7"/>
        <end position="28"/>
    </location>
</feature>
<feature type="transmembrane region" description="Helical" evidence="9">
    <location>
        <begin position="295"/>
        <end position="312"/>
    </location>
</feature>
<dbReference type="GO" id="GO:0022857">
    <property type="term" value="F:transmembrane transporter activity"/>
    <property type="evidence" value="ECO:0007669"/>
    <property type="project" value="InterPro"/>
</dbReference>
<feature type="transmembrane region" description="Helical" evidence="9">
    <location>
        <begin position="434"/>
        <end position="453"/>
    </location>
</feature>
<dbReference type="SUPFAM" id="SSF103473">
    <property type="entry name" value="MFS general substrate transporter"/>
    <property type="match status" value="1"/>
</dbReference>
<organism evidence="11 12">
    <name type="scientific">Actinacidiphila yanglinensis</name>
    <dbReference type="NCBI Taxonomy" id="310779"/>
    <lineage>
        <taxon>Bacteria</taxon>
        <taxon>Bacillati</taxon>
        <taxon>Actinomycetota</taxon>
        <taxon>Actinomycetes</taxon>
        <taxon>Kitasatosporales</taxon>
        <taxon>Streptomycetaceae</taxon>
        <taxon>Actinacidiphila</taxon>
    </lineage>
</organism>
<evidence type="ECO:0000256" key="6">
    <source>
        <dbReference type="ARBA" id="ARBA00023136"/>
    </source>
</evidence>
<feature type="transmembrane region" description="Helical" evidence="9">
    <location>
        <begin position="48"/>
        <end position="67"/>
    </location>
</feature>
<protein>
    <submittedName>
        <fullName evidence="11">Drug resistance transporter, EmrB/QacA subfamily</fullName>
    </submittedName>
</protein>
<evidence type="ECO:0000256" key="8">
    <source>
        <dbReference type="SAM" id="MobiDB-lite"/>
    </source>
</evidence>
<feature type="transmembrane region" description="Helical" evidence="9">
    <location>
        <begin position="72"/>
        <end position="89"/>
    </location>
</feature>
<dbReference type="PANTHER" id="PTHR42718:SF49">
    <property type="entry name" value="EXPORT PROTEIN"/>
    <property type="match status" value="1"/>
</dbReference>
<dbReference type="GO" id="GO:0046677">
    <property type="term" value="P:response to antibiotic"/>
    <property type="evidence" value="ECO:0007669"/>
    <property type="project" value="UniProtKB-KW"/>
</dbReference>
<feature type="transmembrane region" description="Helical" evidence="9">
    <location>
        <begin position="192"/>
        <end position="210"/>
    </location>
</feature>